<feature type="transmembrane region" description="Helical" evidence="2">
    <location>
        <begin position="789"/>
        <end position="810"/>
    </location>
</feature>
<dbReference type="Pfam" id="PF10101">
    <property type="entry name" value="DUF2339"/>
    <property type="match status" value="1"/>
</dbReference>
<feature type="transmembrane region" description="Helical" evidence="2">
    <location>
        <begin position="431"/>
        <end position="449"/>
    </location>
</feature>
<dbReference type="PANTHER" id="PTHR38434:SF1">
    <property type="entry name" value="BLL2549 PROTEIN"/>
    <property type="match status" value="1"/>
</dbReference>
<feature type="compositionally biased region" description="Basic and acidic residues" evidence="1">
    <location>
        <begin position="959"/>
        <end position="971"/>
    </location>
</feature>
<feature type="transmembrane region" description="Helical" evidence="2">
    <location>
        <begin position="461"/>
        <end position="480"/>
    </location>
</feature>
<feature type="transmembrane region" description="Helical" evidence="2">
    <location>
        <begin position="349"/>
        <end position="368"/>
    </location>
</feature>
<dbReference type="EMBL" id="CP053069">
    <property type="protein sequence ID" value="QJR10484.1"/>
    <property type="molecule type" value="Genomic_DNA"/>
</dbReference>
<dbReference type="Proteomes" id="UP000501534">
    <property type="component" value="Chromosome"/>
</dbReference>
<feature type="transmembrane region" description="Helical" evidence="2">
    <location>
        <begin position="687"/>
        <end position="706"/>
    </location>
</feature>
<keyword evidence="2" id="KW-1133">Transmembrane helix</keyword>
<feature type="transmembrane region" description="Helical" evidence="2">
    <location>
        <begin position="895"/>
        <end position="915"/>
    </location>
</feature>
<feature type="region of interest" description="Disordered" evidence="1">
    <location>
        <begin position="950"/>
        <end position="971"/>
    </location>
</feature>
<proteinExistence type="predicted"/>
<feature type="transmembrane region" description="Helical" evidence="2">
    <location>
        <begin position="604"/>
        <end position="621"/>
    </location>
</feature>
<dbReference type="AlphaFoldDB" id="A0A6M4GVI7"/>
<feature type="transmembrane region" description="Helical" evidence="2">
    <location>
        <begin position="870"/>
        <end position="888"/>
    </location>
</feature>
<feature type="transmembrane region" description="Helical" evidence="2">
    <location>
        <begin position="756"/>
        <end position="777"/>
    </location>
</feature>
<keyword evidence="2" id="KW-0472">Membrane</keyword>
<feature type="transmembrane region" description="Helical" evidence="2">
    <location>
        <begin position="721"/>
        <end position="744"/>
    </location>
</feature>
<evidence type="ECO:0000313" key="3">
    <source>
        <dbReference type="EMBL" id="QJR10484.1"/>
    </source>
</evidence>
<feature type="transmembrane region" description="Helical" evidence="2">
    <location>
        <begin position="323"/>
        <end position="342"/>
    </location>
</feature>
<feature type="transmembrane region" description="Helical" evidence="2">
    <location>
        <begin position="486"/>
        <end position="503"/>
    </location>
</feature>
<evidence type="ECO:0000256" key="2">
    <source>
        <dbReference type="SAM" id="Phobius"/>
    </source>
</evidence>
<evidence type="ECO:0000256" key="1">
    <source>
        <dbReference type="SAM" id="MobiDB-lite"/>
    </source>
</evidence>
<sequence>MWKGLAIGFGVGFVLGALGDGIAMGFGVGTVFGFVGWLIGLIVTVAKSGSKAADAKPVVGAGSSGGAAGTPGSPRVSDARIAALENRVAVLEARIAKMAGETVPSFTLDDVPVATPVGQPFEMPPPIPAVGVPSPVSVGEPVGSASVEAPVVSTAAAATAAPASIKRPPPPPREPPKPNPIVAWFTGGNAIARVGIVVLFIGIAFLLRYAVEAGLVPPELRIAGIGLVGIVLLGLGWRLKAKKPGYALSLQGAGVGVLYLTVFGALRLYHLIPPELAFPLLVVIAALATWLAVRQDSEVLAGFGAAGGFIAPVLASTGSGSHVALFSYFAVLNVAILATAWFKSWRSLNLLGFAFTFVIGLLWGARAYRPEHFATVEPFLILFCLMYVAVAILFARREATPTGRRVDGSLVFGVPLVGFGMQSALVADTQYGLAISAVVLAAFYLLLATVLNKRGGEPYKLLVRAFLALGVVFITVAIPLALDPRWTSAAWAVEGAAVLWMGARQGRWVPQAFGTLVQLAGGGSFALAILAGTIPQGTIFVNGVFLGFVLIAGAGLFSHYALRTAAETPKGMSLLRPTYLVWALAWWTVGLIDDLSHFLSDAQAENGVLAILAATALAFASRYRRGTWREAAWPSNAFLVVMVLAFALALFDRSHLFAGWGWAAWPFALAAHLWARRLVETEAPARTYYELNHAVVLVLAALIGAIELRYFTRVSALSHTAWSAAAVIVVPSVLVMLVSSAGFARRWPGVDHLHAYRLQGGLPILAGLLAWIIAANFTRPGPSDPLPYLPLLNAIDLGHGLIAIAVVTWWRGLAREGPEQLESLQGTGGKVLVGIAAFIWANGVLLRSLHHWADVPYQLDAWMRSFVTQAAFSIFWSVLALGLMVWATRKAKREVWMIGAALMAVVVAKLALVDFAGLGGLARIVSFIGVGILMLVVGYFSPVPPKHLAPTAPAPAPRHPREGGDPAKESA</sequence>
<feature type="transmembrane region" description="Helical" evidence="2">
    <location>
        <begin position="276"/>
        <end position="293"/>
    </location>
</feature>
<name>A0A6M4GVI7_9PROT</name>
<feature type="transmembrane region" description="Helical" evidence="2">
    <location>
        <begin position="190"/>
        <end position="210"/>
    </location>
</feature>
<feature type="transmembrane region" description="Helical" evidence="2">
    <location>
        <begin position="540"/>
        <end position="562"/>
    </location>
</feature>
<keyword evidence="4" id="KW-1185">Reference proteome</keyword>
<keyword evidence="2" id="KW-0812">Transmembrane</keyword>
<feature type="transmembrane region" description="Helical" evidence="2">
    <location>
        <begin position="831"/>
        <end position="850"/>
    </location>
</feature>
<dbReference type="RefSeq" id="WP_171091030.1">
    <property type="nucleotide sequence ID" value="NZ_CP053069.1"/>
</dbReference>
<feature type="transmembrane region" description="Helical" evidence="2">
    <location>
        <begin position="406"/>
        <end position="425"/>
    </location>
</feature>
<dbReference type="KEGG" id="uru:DSM104443_01548"/>
<feature type="transmembrane region" description="Helical" evidence="2">
    <location>
        <begin position="29"/>
        <end position="46"/>
    </location>
</feature>
<feature type="transmembrane region" description="Helical" evidence="2">
    <location>
        <begin position="222"/>
        <end position="239"/>
    </location>
</feature>
<organism evidence="3 4">
    <name type="scientific">Usitatibacter rugosus</name>
    <dbReference type="NCBI Taxonomy" id="2732067"/>
    <lineage>
        <taxon>Bacteria</taxon>
        <taxon>Pseudomonadati</taxon>
        <taxon>Pseudomonadota</taxon>
        <taxon>Betaproteobacteria</taxon>
        <taxon>Nitrosomonadales</taxon>
        <taxon>Usitatibacteraceae</taxon>
        <taxon>Usitatibacter</taxon>
    </lineage>
</organism>
<dbReference type="InterPro" id="IPR014600">
    <property type="entry name" value="UCP035905_mem"/>
</dbReference>
<dbReference type="PIRSF" id="PIRSF035905">
    <property type="entry name" value="UCP035905_mp"/>
    <property type="match status" value="1"/>
</dbReference>
<feature type="transmembrane region" description="Helical" evidence="2">
    <location>
        <begin position="657"/>
        <end position="675"/>
    </location>
</feature>
<feature type="transmembrane region" description="Helical" evidence="2">
    <location>
        <begin position="515"/>
        <end position="534"/>
    </location>
</feature>
<feature type="transmembrane region" description="Helical" evidence="2">
    <location>
        <begin position="921"/>
        <end position="940"/>
    </location>
</feature>
<dbReference type="PANTHER" id="PTHR38434">
    <property type="entry name" value="BLL2549 PROTEIN"/>
    <property type="match status" value="1"/>
</dbReference>
<dbReference type="InterPro" id="IPR019286">
    <property type="entry name" value="DUF2339_TM"/>
</dbReference>
<evidence type="ECO:0008006" key="5">
    <source>
        <dbReference type="Google" id="ProtNLM"/>
    </source>
</evidence>
<accession>A0A6M4GVI7</accession>
<feature type="transmembrane region" description="Helical" evidence="2">
    <location>
        <begin position="374"/>
        <end position="394"/>
    </location>
</feature>
<feature type="transmembrane region" description="Helical" evidence="2">
    <location>
        <begin position="300"/>
        <end position="317"/>
    </location>
</feature>
<feature type="transmembrane region" description="Helical" evidence="2">
    <location>
        <begin position="633"/>
        <end position="651"/>
    </location>
</feature>
<feature type="transmembrane region" description="Helical" evidence="2">
    <location>
        <begin position="574"/>
        <end position="592"/>
    </location>
</feature>
<protein>
    <recommendedName>
        <fullName evidence="5">DUF2339 domain-containing protein</fullName>
    </recommendedName>
</protein>
<evidence type="ECO:0000313" key="4">
    <source>
        <dbReference type="Proteomes" id="UP000501534"/>
    </source>
</evidence>
<feature type="transmembrane region" description="Helical" evidence="2">
    <location>
        <begin position="246"/>
        <end position="270"/>
    </location>
</feature>
<gene>
    <name evidence="3" type="ORF">DSM104443_01548</name>
</gene>
<reference evidence="3 4" key="1">
    <citation type="submission" date="2020-04" db="EMBL/GenBank/DDBJ databases">
        <title>Usitatibacter rugosus gen. nov., sp. nov. and Usitatibacter palustris sp. nov., novel members of Usitatibacteraceae fam. nov. within the order Nitrosomonadales isolated from soil.</title>
        <authorList>
            <person name="Huber K.J."/>
            <person name="Neumann-Schaal M."/>
            <person name="Geppert A."/>
            <person name="Luckner M."/>
            <person name="Wanner G."/>
            <person name="Overmann J."/>
        </authorList>
    </citation>
    <scope>NUCLEOTIDE SEQUENCE [LARGE SCALE GENOMIC DNA]</scope>
    <source>
        <strain evidence="3 4">0125_3</strain>
    </source>
</reference>